<dbReference type="PROSITE" id="PS50113">
    <property type="entry name" value="PAC"/>
    <property type="match status" value="1"/>
</dbReference>
<dbReference type="FunFam" id="3.30.70.270:FF:000001">
    <property type="entry name" value="Diguanylate cyclase domain protein"/>
    <property type="match status" value="1"/>
</dbReference>
<dbReference type="SUPFAM" id="SSF55073">
    <property type="entry name" value="Nucleotide cyclase"/>
    <property type="match status" value="1"/>
</dbReference>
<evidence type="ECO:0008006" key="6">
    <source>
        <dbReference type="Google" id="ProtNLM"/>
    </source>
</evidence>
<dbReference type="PROSITE" id="PS50887">
    <property type="entry name" value="GGDEF"/>
    <property type="match status" value="1"/>
</dbReference>
<dbReference type="InterPro" id="IPR029787">
    <property type="entry name" value="Nucleotide_cyclase"/>
</dbReference>
<proteinExistence type="predicted"/>
<dbReference type="SUPFAM" id="SSF55785">
    <property type="entry name" value="PYP-like sensor domain (PAS domain)"/>
    <property type="match status" value="2"/>
</dbReference>
<organism evidence="4 5">
    <name type="scientific">Marispirochaeta aestuarii</name>
    <dbReference type="NCBI Taxonomy" id="1963862"/>
    <lineage>
        <taxon>Bacteria</taxon>
        <taxon>Pseudomonadati</taxon>
        <taxon>Spirochaetota</taxon>
        <taxon>Spirochaetia</taxon>
        <taxon>Spirochaetales</taxon>
        <taxon>Spirochaetaceae</taxon>
        <taxon>Marispirochaeta</taxon>
    </lineage>
</organism>
<accession>A0A1Y1S298</accession>
<dbReference type="Proteomes" id="UP000192343">
    <property type="component" value="Unassembled WGS sequence"/>
</dbReference>
<dbReference type="InterPro" id="IPR001610">
    <property type="entry name" value="PAC"/>
</dbReference>
<evidence type="ECO:0000259" key="3">
    <source>
        <dbReference type="PROSITE" id="PS50887"/>
    </source>
</evidence>
<feature type="domain" description="PAS" evidence="1">
    <location>
        <begin position="145"/>
        <end position="198"/>
    </location>
</feature>
<evidence type="ECO:0000313" key="4">
    <source>
        <dbReference type="EMBL" id="ORC37907.1"/>
    </source>
</evidence>
<dbReference type="InterPro" id="IPR035965">
    <property type="entry name" value="PAS-like_dom_sf"/>
</dbReference>
<dbReference type="InterPro" id="IPR043128">
    <property type="entry name" value="Rev_trsase/Diguanyl_cyclase"/>
</dbReference>
<dbReference type="Pfam" id="PF00990">
    <property type="entry name" value="GGDEF"/>
    <property type="match status" value="1"/>
</dbReference>
<dbReference type="EMBL" id="MWQY01000002">
    <property type="protein sequence ID" value="ORC37907.1"/>
    <property type="molecule type" value="Genomic_DNA"/>
</dbReference>
<dbReference type="InterPro" id="IPR013767">
    <property type="entry name" value="PAS_fold"/>
</dbReference>
<dbReference type="Gene3D" id="3.30.450.20">
    <property type="entry name" value="PAS domain"/>
    <property type="match status" value="2"/>
</dbReference>
<dbReference type="GO" id="GO:0003824">
    <property type="term" value="F:catalytic activity"/>
    <property type="evidence" value="ECO:0007669"/>
    <property type="project" value="UniProtKB-ARBA"/>
</dbReference>
<dbReference type="GO" id="GO:0006355">
    <property type="term" value="P:regulation of DNA-templated transcription"/>
    <property type="evidence" value="ECO:0007669"/>
    <property type="project" value="InterPro"/>
</dbReference>
<evidence type="ECO:0000259" key="2">
    <source>
        <dbReference type="PROSITE" id="PS50113"/>
    </source>
</evidence>
<feature type="domain" description="PAS" evidence="1">
    <location>
        <begin position="9"/>
        <end position="54"/>
    </location>
</feature>
<dbReference type="PANTHER" id="PTHR46663:SF4">
    <property type="entry name" value="DIGUANYLATE CYCLASE DGCT-RELATED"/>
    <property type="match status" value="1"/>
</dbReference>
<feature type="domain" description="PAC" evidence="2">
    <location>
        <begin position="80"/>
        <end position="134"/>
    </location>
</feature>
<dbReference type="SMART" id="SM00091">
    <property type="entry name" value="PAS"/>
    <property type="match status" value="2"/>
</dbReference>
<comment type="caution">
    <text evidence="4">The sequence shown here is derived from an EMBL/GenBank/DDBJ whole genome shotgun (WGS) entry which is preliminary data.</text>
</comment>
<dbReference type="CDD" id="cd00130">
    <property type="entry name" value="PAS"/>
    <property type="match status" value="2"/>
</dbReference>
<gene>
    <name evidence="4" type="ORF">B4O97_02600</name>
</gene>
<dbReference type="PANTHER" id="PTHR46663">
    <property type="entry name" value="DIGUANYLATE CYCLASE DGCT-RELATED"/>
    <property type="match status" value="1"/>
</dbReference>
<dbReference type="Pfam" id="PF08447">
    <property type="entry name" value="PAS_3"/>
    <property type="match status" value="1"/>
</dbReference>
<reference evidence="4 5" key="1">
    <citation type="submission" date="2017-03" db="EMBL/GenBank/DDBJ databases">
        <title>Draft Genome sequence of Marispirochaeta sp. strain JC444.</title>
        <authorList>
            <person name="Shivani Y."/>
            <person name="Subhash Y."/>
            <person name="Sasikala C."/>
            <person name="Ramana C."/>
        </authorList>
    </citation>
    <scope>NUCLEOTIDE SEQUENCE [LARGE SCALE GENOMIC DNA]</scope>
    <source>
        <strain evidence="4 5">JC444</strain>
    </source>
</reference>
<dbReference type="Pfam" id="PF00989">
    <property type="entry name" value="PAS"/>
    <property type="match status" value="1"/>
</dbReference>
<dbReference type="SMART" id="SM00086">
    <property type="entry name" value="PAC"/>
    <property type="match status" value="2"/>
</dbReference>
<dbReference type="InterPro" id="IPR052163">
    <property type="entry name" value="DGC-Regulatory_Protein"/>
</dbReference>
<name>A0A1Y1S298_9SPIO</name>
<dbReference type="AlphaFoldDB" id="A0A1Y1S298"/>
<dbReference type="NCBIfam" id="TIGR00254">
    <property type="entry name" value="GGDEF"/>
    <property type="match status" value="1"/>
</dbReference>
<evidence type="ECO:0000313" key="5">
    <source>
        <dbReference type="Proteomes" id="UP000192343"/>
    </source>
</evidence>
<dbReference type="NCBIfam" id="TIGR00229">
    <property type="entry name" value="sensory_box"/>
    <property type="match status" value="2"/>
</dbReference>
<dbReference type="InterPro" id="IPR000014">
    <property type="entry name" value="PAS"/>
</dbReference>
<feature type="domain" description="GGDEF" evidence="3">
    <location>
        <begin position="281"/>
        <end position="409"/>
    </location>
</feature>
<dbReference type="SMART" id="SM00267">
    <property type="entry name" value="GGDEF"/>
    <property type="match status" value="1"/>
</dbReference>
<dbReference type="PROSITE" id="PS50112">
    <property type="entry name" value="PAS"/>
    <property type="match status" value="2"/>
</dbReference>
<dbReference type="STRING" id="1963862.B4O97_02600"/>
<dbReference type="InterPro" id="IPR000160">
    <property type="entry name" value="GGDEF_dom"/>
</dbReference>
<protein>
    <recommendedName>
        <fullName evidence="6">Sensor domain-containing diguanylate cyclase</fullName>
    </recommendedName>
</protein>
<evidence type="ECO:0000259" key="1">
    <source>
        <dbReference type="PROSITE" id="PS50112"/>
    </source>
</evidence>
<keyword evidence="5" id="KW-1185">Reference proteome</keyword>
<dbReference type="Gene3D" id="3.30.70.270">
    <property type="match status" value="1"/>
</dbReference>
<dbReference type="InterPro" id="IPR000700">
    <property type="entry name" value="PAS-assoc_C"/>
</dbReference>
<sequence length="409" mass="47926">MISLEVQMKKSFFKQIVHQLDSPLYVTDPEGVILYVNEAFTEVSGYSEKEALGKKSSILKSGRMSGDYYERLWSRLLAKVSWKEEIINRRKDGSEYTALQFITPICDAKDRILYFAAVQYDVTREKELQNEKEIFFNVNIDLFCIITESGVIRQANSAWQNLLGINPENLEGRLIQEQIHEDDTDSFFETQEKLIREKILPQVDLRIRKADGEYNWVSWRILYDPVKKLFYASGRDVQERVEMERKIRKISNTDPLTGAANRLKFEEEYKKELNRSQRYRLPLAFILCDIDHFKQINDTYGHYRGDVVLKKFVHIIHESLRDTDQLFRWGGEEFALLCPHTGLEDALSFAERIRNIIEEADFEIEQNVTMSLGVTVCREEDTEETLLRRADAALYEAKRTGRNRSISIE</sequence>
<dbReference type="CDD" id="cd01949">
    <property type="entry name" value="GGDEF"/>
    <property type="match status" value="1"/>
</dbReference>
<dbReference type="InterPro" id="IPR013655">
    <property type="entry name" value="PAS_fold_3"/>
</dbReference>